<dbReference type="InterPro" id="IPR011765">
    <property type="entry name" value="Pept_M16_N"/>
</dbReference>
<dbReference type="EMBL" id="AVOT02003933">
    <property type="protein sequence ID" value="MBW0474952.1"/>
    <property type="molecule type" value="Genomic_DNA"/>
</dbReference>
<dbReference type="PANTHER" id="PTHR43016">
    <property type="entry name" value="PRESEQUENCE PROTEASE"/>
    <property type="match status" value="1"/>
</dbReference>
<reference evidence="3" key="1">
    <citation type="submission" date="2021-03" db="EMBL/GenBank/DDBJ databases">
        <title>Draft genome sequence of rust myrtle Austropuccinia psidii MF-1, a brazilian biotype.</title>
        <authorList>
            <person name="Quecine M.C."/>
            <person name="Pachon D.M.R."/>
            <person name="Bonatelli M.L."/>
            <person name="Correr F.H."/>
            <person name="Franceschini L.M."/>
            <person name="Leite T.F."/>
            <person name="Margarido G.R.A."/>
            <person name="Almeida C.A."/>
            <person name="Ferrarezi J.A."/>
            <person name="Labate C.A."/>
        </authorList>
    </citation>
    <scope>NUCLEOTIDE SEQUENCE</scope>
    <source>
        <strain evidence="3">MF-1</strain>
    </source>
</reference>
<dbReference type="Gene3D" id="3.30.830.10">
    <property type="entry name" value="Metalloenzyme, LuxS/M16 peptidase-like"/>
    <property type="match status" value="4"/>
</dbReference>
<accession>A0A9Q3C0M6</accession>
<dbReference type="FunFam" id="3.30.830.10:FF:000031">
    <property type="entry name" value="Putative zinc metalloprotease"/>
    <property type="match status" value="1"/>
</dbReference>
<feature type="domain" description="Peptidase M16 C-terminal" evidence="2">
    <location>
        <begin position="277"/>
        <end position="460"/>
    </location>
</feature>
<dbReference type="InterPro" id="IPR011249">
    <property type="entry name" value="Metalloenz_LuxS/M16"/>
</dbReference>
<evidence type="ECO:0000313" key="4">
    <source>
        <dbReference type="Proteomes" id="UP000765509"/>
    </source>
</evidence>
<protein>
    <recommendedName>
        <fullName evidence="5">Mitochondrial presequence protease</fullName>
    </recommendedName>
</protein>
<dbReference type="PANTHER" id="PTHR43016:SF16">
    <property type="entry name" value="METALLOPROTEASE, PUTATIVE (AFU_ORTHOLOGUE AFUA_4G07610)-RELATED"/>
    <property type="match status" value="1"/>
</dbReference>
<name>A0A9Q3C0M6_9BASI</name>
<dbReference type="GO" id="GO:0046872">
    <property type="term" value="F:metal ion binding"/>
    <property type="evidence" value="ECO:0007669"/>
    <property type="project" value="InterPro"/>
</dbReference>
<organism evidence="3 4">
    <name type="scientific">Austropuccinia psidii MF-1</name>
    <dbReference type="NCBI Taxonomy" id="1389203"/>
    <lineage>
        <taxon>Eukaryota</taxon>
        <taxon>Fungi</taxon>
        <taxon>Dikarya</taxon>
        <taxon>Basidiomycota</taxon>
        <taxon>Pucciniomycotina</taxon>
        <taxon>Pucciniomycetes</taxon>
        <taxon>Pucciniales</taxon>
        <taxon>Sphaerophragmiaceae</taxon>
        <taxon>Austropuccinia</taxon>
    </lineage>
</organism>
<comment type="caution">
    <text evidence="3">The sequence shown here is derived from an EMBL/GenBank/DDBJ whole genome shotgun (WGS) entry which is preliminary data.</text>
</comment>
<keyword evidence="4" id="KW-1185">Reference proteome</keyword>
<dbReference type="SUPFAM" id="SSF63411">
    <property type="entry name" value="LuxS/MPP-like metallohydrolase"/>
    <property type="match status" value="4"/>
</dbReference>
<proteinExistence type="predicted"/>
<evidence type="ECO:0000313" key="3">
    <source>
        <dbReference type="EMBL" id="MBW0474952.1"/>
    </source>
</evidence>
<dbReference type="FunFam" id="3.30.830.10:FF:000015">
    <property type="entry name" value="Putative zinc metalloprotease"/>
    <property type="match status" value="1"/>
</dbReference>
<sequence length="1089" mass="120201">MLDFTRRGEANVRFRLVIPLGGTIPKALFAAFILALTTGSTLSLAPPVDYTNQHIQPSYAYMNNSSSSGIGHRFLNDSEIPSSYGNFDRVVEPFVLDSAPLRVVKWKSRKTGLSIVWIEAETPLISADFTVANEISDDSGVPHTLEHLTFRGSEKYPYGGTLDRLATRSFATGTNAGTTTTFTMYNLVTAGPDGVLRLLPVFFDGILNPTLTPEAFSTEIYHINDKGEEGGVLFNELQATENTSAQLMTLSTQRALYPTTSPYRSDTLGLMENIRVLTLDQIKKYHDTYYRPYNLQLTLTGKLDPTALLKTLQEEVEPSIIQHGQDHAPKHWKRPLVNTESKGSPVLKESKTITVDFPSKDQSFGEVKISWIGPDANDALQGVAYNILTTYLSEPKLSPLAKRFIGIPSPLFTSISFPASDGEQMILHASLSSVPAQHLSSVGDLLRKALAEEAEAIDMDGLNSLIQREIFKTQQAMEVDPHGALQSDVILTFLYSDDNELMPLLNELKYYKAIAGWPSKTWSAFMKRWLVESPSLTVIGQPSAELSEKLEYDAKQRVAANRKTYGPEGLKQLGEKLEHAQKLNNRPIPDQLISQFPIPSLDSIKWIDVEVALANDGHSSGLQSLINQIDPVSLPYFVQFNHIESRFLSIDIVLSPSDLPLELFPLLPIYIKSFFSLPIKRKDGTSLSCDEVARLLDLHTVEYAITPGAPTRQSLKIHLTVESSKYATAIALLRDLLWGSTFDLKWLRINITNGLQDIPSMKRDPRQVLAALYDAMIYPSDLSPLSSLNFLRLEETQPIVLNNLKSQPGFLLKQMEKLRFHLLQASSMRISVSGNIRALKEPKSTWRENFQTLKPMSLHKPLMANTVLGSEGKKPSGTAIVSLMASSETNCAFHFALGPQGFDHPDQAALAVAISALNMDDGHISKAIRDAGLAYFAYFSSDVEVGHVVFEINSSPDSLKAYHEAEKVINDILGHKLKFDNETLEAAKSSLVYSTVSSIATGQAAAFEAFANVALKGVPSDFARNLLQKMMAVSVEDVIEVIRRYILVLFDPKHSSAALVCSAIKASETAQALQKIGYSVEQSAMNAKA</sequence>
<dbReference type="AlphaFoldDB" id="A0A9Q3C0M6"/>
<gene>
    <name evidence="3" type="ORF">O181_014667</name>
</gene>
<dbReference type="Proteomes" id="UP000765509">
    <property type="component" value="Unassembled WGS sequence"/>
</dbReference>
<dbReference type="Pfam" id="PF05193">
    <property type="entry name" value="Peptidase_M16_C"/>
    <property type="match status" value="1"/>
</dbReference>
<dbReference type="Pfam" id="PF00675">
    <property type="entry name" value="Peptidase_M16"/>
    <property type="match status" value="1"/>
</dbReference>
<dbReference type="InterPro" id="IPR007863">
    <property type="entry name" value="Peptidase_M16_C"/>
</dbReference>
<evidence type="ECO:0008006" key="5">
    <source>
        <dbReference type="Google" id="ProtNLM"/>
    </source>
</evidence>
<dbReference type="OrthoDB" id="4953at2759"/>
<evidence type="ECO:0000259" key="1">
    <source>
        <dbReference type="Pfam" id="PF00675"/>
    </source>
</evidence>
<evidence type="ECO:0000259" key="2">
    <source>
        <dbReference type="Pfam" id="PF05193"/>
    </source>
</evidence>
<feature type="domain" description="Peptidase M16 N-terminal" evidence="1">
    <location>
        <begin position="133"/>
        <end position="240"/>
    </location>
</feature>